<feature type="region of interest" description="Disordered" evidence="2">
    <location>
        <begin position="781"/>
        <end position="808"/>
    </location>
</feature>
<dbReference type="OrthoDB" id="3271189at2759"/>
<accession>A0A0C9TSA5</accession>
<feature type="compositionally biased region" description="Low complexity" evidence="2">
    <location>
        <begin position="532"/>
        <end position="560"/>
    </location>
</feature>
<evidence type="ECO:0000313" key="3">
    <source>
        <dbReference type="EMBL" id="KIJ33158.1"/>
    </source>
</evidence>
<sequence length="1170" mass="121546">MSQSRTDALEVIYEDDDEGAVSSDAPDDDDEEEPDAGTSLTGHPDHLHAEPRKRASQRGADIVRRRSNRDVVAALKRENEKLRAHVAGLAREVDSVDAEMARWRAKCRKVEDERDVLRRELDRVNNMQYGANARPQSMFSYSTQFETDSSVGHGDVQRISPTNLNTPISPPGSKPLPFAPHYNSPLIPVHRGRLAHQDPTHAPSRQDTGSHYPNALVPGLSNGGMSSRFTGGVSPDGKLSPPLAPGSMSSSSTITPSRTPIQPIQPPQRKGTGDSMSSAGLSRSGSTSSSLSLTGSFASSATSLSRTSSVSSSSNGYTQASSTKILESVRRASSLADALSKAAYFHDGKPLEPLAEGRAQGVTGDAPTPKGGSPAADNSLSRPRSVLHPSAASGSHSASSPPSNDTSDIRAVRFEMPRDGNEDGHQTQVRKDLQQPWQGDAPSRIPGPPASSTGRPTSAHSTSSTSSGQVSTVTHAAAPLFLSNVRSVDQPSKVAAQPSSNSNANEDAHGQGQESTLYSPGPFANSNLSYSQTPTTNTNNTALPQNATSSSASFATAPPSNGNAFSSHATGALSLSINTGNTRNTGNIGKDISSIPTFVPSGSVRHAQPQQSQVQPQQQQLQTQSQSQTQSREQQQTQQTQQQQQPQQQPFSPIAPPFIPTMSSSLQREREREGQGQGGSASAQSSFTGGSGGTQSQGGSFTSASGAAQSQGGSFLSASGAAQSQGGSFTSVSGAAQSQSQTGFTGAPGSASAAPGGVAGVTPRTTYSAIVGGGSGSAGNTHAGNANVGNTGNTHIGNGNGSGNVGSGPFSPIATDSFGLTAANAAPTPSFGIGSGIASRAFSPQSQSASRAFSPALAQSPPSMGMMAEHSTYPASASRGDANPTYVPTSASRAFSPALVHSSPTFFPQQQQQQQAQSQPFQQGQSPRAQASQSLFHQPQPQSSFQQQSQQSPHSHSSQSPFQQSQSQPQQPKSPFHQSPQPSFLQHQHQSQSQSQAQSPHSHPRSPFQSQPHPQSSHSHPQSQPIPIIQDPDYGPVIVHGPLPPRHHSSPHSNPHHSPHAHSSHGYAGGGGGGGGSANMAGVGTVHMRRKREPASVPPRHMGLSASHSGGAGERGGDNGVGGGWGMRAGSVASGLMRGVEFPEEGGGGLDLRLPVDLDLDLWIWTWVWI</sequence>
<dbReference type="AlphaFoldDB" id="A0A0C9TSA5"/>
<evidence type="ECO:0000313" key="4">
    <source>
        <dbReference type="Proteomes" id="UP000054279"/>
    </source>
</evidence>
<feature type="compositionally biased region" description="Acidic residues" evidence="2">
    <location>
        <begin position="12"/>
        <end position="35"/>
    </location>
</feature>
<evidence type="ECO:0000256" key="1">
    <source>
        <dbReference type="SAM" id="Coils"/>
    </source>
</evidence>
<dbReference type="EMBL" id="KN837216">
    <property type="protein sequence ID" value="KIJ33158.1"/>
    <property type="molecule type" value="Genomic_DNA"/>
</dbReference>
<feature type="compositionally biased region" description="Gly residues" evidence="2">
    <location>
        <begin position="1067"/>
        <end position="1077"/>
    </location>
</feature>
<gene>
    <name evidence="3" type="ORF">M422DRAFT_70418</name>
</gene>
<organism evidence="3 4">
    <name type="scientific">Sphaerobolus stellatus (strain SS14)</name>
    <dbReference type="NCBI Taxonomy" id="990650"/>
    <lineage>
        <taxon>Eukaryota</taxon>
        <taxon>Fungi</taxon>
        <taxon>Dikarya</taxon>
        <taxon>Basidiomycota</taxon>
        <taxon>Agaricomycotina</taxon>
        <taxon>Agaricomycetes</taxon>
        <taxon>Phallomycetidae</taxon>
        <taxon>Geastrales</taxon>
        <taxon>Sphaerobolaceae</taxon>
        <taxon>Sphaerobolus</taxon>
    </lineage>
</organism>
<feature type="compositionally biased region" description="Low complexity" evidence="2">
    <location>
        <begin position="388"/>
        <end position="403"/>
    </location>
</feature>
<dbReference type="Proteomes" id="UP000054279">
    <property type="component" value="Unassembled WGS sequence"/>
</dbReference>
<feature type="compositionally biased region" description="Low complexity" evidence="2">
    <location>
        <begin position="697"/>
        <end position="731"/>
    </location>
</feature>
<keyword evidence="4" id="KW-1185">Reference proteome</keyword>
<feature type="region of interest" description="Disordered" evidence="2">
    <location>
        <begin position="196"/>
        <end position="321"/>
    </location>
</feature>
<feature type="region of interest" description="Disordered" evidence="2">
    <location>
        <begin position="906"/>
        <end position="1122"/>
    </location>
</feature>
<feature type="compositionally biased region" description="Low complexity" evidence="2">
    <location>
        <begin position="249"/>
        <end position="262"/>
    </location>
</feature>
<feature type="region of interest" description="Disordered" evidence="2">
    <location>
        <begin position="850"/>
        <end position="869"/>
    </location>
</feature>
<feature type="compositionally biased region" description="Low complexity" evidence="2">
    <location>
        <begin position="457"/>
        <end position="472"/>
    </location>
</feature>
<feature type="compositionally biased region" description="Basic and acidic residues" evidence="2">
    <location>
        <begin position="43"/>
        <end position="53"/>
    </location>
</feature>
<feature type="region of interest" description="Disordered" evidence="2">
    <location>
        <begin position="489"/>
        <end position="565"/>
    </location>
</feature>
<proteinExistence type="predicted"/>
<feature type="compositionally biased region" description="Low complexity" evidence="2">
    <location>
        <begin position="781"/>
        <end position="797"/>
    </location>
</feature>
<feature type="compositionally biased region" description="Low complexity" evidence="2">
    <location>
        <begin position="906"/>
        <end position="1030"/>
    </location>
</feature>
<feature type="coiled-coil region" evidence="1">
    <location>
        <begin position="72"/>
        <end position="127"/>
    </location>
</feature>
<evidence type="ECO:0008006" key="5">
    <source>
        <dbReference type="Google" id="ProtNLM"/>
    </source>
</evidence>
<feature type="compositionally biased region" description="Basic residues" evidence="2">
    <location>
        <begin position="1045"/>
        <end position="1063"/>
    </location>
</feature>
<feature type="region of interest" description="Disordered" evidence="2">
    <location>
        <begin position="1"/>
        <end position="67"/>
    </location>
</feature>
<feature type="compositionally biased region" description="Low complexity" evidence="2">
    <location>
        <begin position="608"/>
        <end position="650"/>
    </location>
</feature>
<feature type="compositionally biased region" description="Low complexity" evidence="2">
    <location>
        <begin position="275"/>
        <end position="314"/>
    </location>
</feature>
<reference evidence="3 4" key="1">
    <citation type="submission" date="2014-06" db="EMBL/GenBank/DDBJ databases">
        <title>Evolutionary Origins and Diversification of the Mycorrhizal Mutualists.</title>
        <authorList>
            <consortium name="DOE Joint Genome Institute"/>
            <consortium name="Mycorrhizal Genomics Consortium"/>
            <person name="Kohler A."/>
            <person name="Kuo A."/>
            <person name="Nagy L.G."/>
            <person name="Floudas D."/>
            <person name="Copeland A."/>
            <person name="Barry K.W."/>
            <person name="Cichocki N."/>
            <person name="Veneault-Fourrey C."/>
            <person name="LaButti K."/>
            <person name="Lindquist E.A."/>
            <person name="Lipzen A."/>
            <person name="Lundell T."/>
            <person name="Morin E."/>
            <person name="Murat C."/>
            <person name="Riley R."/>
            <person name="Ohm R."/>
            <person name="Sun H."/>
            <person name="Tunlid A."/>
            <person name="Henrissat B."/>
            <person name="Grigoriev I.V."/>
            <person name="Hibbett D.S."/>
            <person name="Martin F."/>
        </authorList>
    </citation>
    <scope>NUCLEOTIDE SEQUENCE [LARGE SCALE GENOMIC DNA]</scope>
    <source>
        <strain evidence="3 4">SS14</strain>
    </source>
</reference>
<name>A0A0C9TSA5_SPHS4</name>
<feature type="region of interest" description="Disordered" evidence="2">
    <location>
        <begin position="351"/>
        <end position="472"/>
    </location>
</feature>
<feature type="compositionally biased region" description="Polar residues" evidence="2">
    <location>
        <begin position="512"/>
        <end position="531"/>
    </location>
</feature>
<feature type="compositionally biased region" description="Gly residues" evidence="2">
    <location>
        <begin position="1110"/>
        <end position="1122"/>
    </location>
</feature>
<feature type="region of interest" description="Disordered" evidence="2">
    <location>
        <begin position="581"/>
        <end position="734"/>
    </location>
</feature>
<dbReference type="HOGENOM" id="CLU_274184_0_0_1"/>
<feature type="compositionally biased region" description="Basic and acidic residues" evidence="2">
    <location>
        <begin position="407"/>
        <end position="433"/>
    </location>
</feature>
<protein>
    <recommendedName>
        <fullName evidence="5">BZIP domain-containing protein</fullName>
    </recommendedName>
</protein>
<keyword evidence="1" id="KW-0175">Coiled coil</keyword>
<evidence type="ECO:0000256" key="2">
    <source>
        <dbReference type="SAM" id="MobiDB-lite"/>
    </source>
</evidence>